<dbReference type="AlphaFoldDB" id="A0A1G2SXW4"/>
<keyword evidence="2 7" id="KW-0689">Ribosomal protein</keyword>
<accession>A0A1G2SXW4</accession>
<comment type="caution">
    <text evidence="7">The sequence shown here is derived from an EMBL/GenBank/DDBJ whole genome shotgun (WGS) entry which is preliminary data.</text>
</comment>
<dbReference type="GO" id="GO:0003735">
    <property type="term" value="F:structural constituent of ribosome"/>
    <property type="evidence" value="ECO:0007669"/>
    <property type="project" value="InterPro"/>
</dbReference>
<evidence type="ECO:0000313" key="8">
    <source>
        <dbReference type="Proteomes" id="UP000178538"/>
    </source>
</evidence>
<feature type="coiled-coil region" evidence="5">
    <location>
        <begin position="44"/>
        <end position="85"/>
    </location>
</feature>
<dbReference type="NCBIfam" id="TIGR00158">
    <property type="entry name" value="L9"/>
    <property type="match status" value="1"/>
</dbReference>
<evidence type="ECO:0000313" key="7">
    <source>
        <dbReference type="EMBL" id="OHA89835.1"/>
    </source>
</evidence>
<dbReference type="Proteomes" id="UP000178538">
    <property type="component" value="Unassembled WGS sequence"/>
</dbReference>
<keyword evidence="3" id="KW-0687">Ribonucleoprotein</keyword>
<evidence type="ECO:0000256" key="4">
    <source>
        <dbReference type="ARBA" id="ARBA00035292"/>
    </source>
</evidence>
<dbReference type="Gene3D" id="3.40.5.10">
    <property type="entry name" value="Ribosomal protein L9, N-terminal domain"/>
    <property type="match status" value="1"/>
</dbReference>
<evidence type="ECO:0000256" key="5">
    <source>
        <dbReference type="SAM" id="Coils"/>
    </source>
</evidence>
<dbReference type="InterPro" id="IPR009027">
    <property type="entry name" value="Ribosomal_bL9/RNase_H1_N"/>
</dbReference>
<dbReference type="InterPro" id="IPR020594">
    <property type="entry name" value="Ribosomal_bL9_bac/chp"/>
</dbReference>
<dbReference type="PANTHER" id="PTHR21368">
    <property type="entry name" value="50S RIBOSOMAL PROTEIN L9"/>
    <property type="match status" value="1"/>
</dbReference>
<gene>
    <name evidence="7" type="ORF">A2832_00915</name>
</gene>
<evidence type="ECO:0000256" key="3">
    <source>
        <dbReference type="ARBA" id="ARBA00023274"/>
    </source>
</evidence>
<dbReference type="GO" id="GO:0005840">
    <property type="term" value="C:ribosome"/>
    <property type="evidence" value="ECO:0007669"/>
    <property type="project" value="UniProtKB-KW"/>
</dbReference>
<feature type="domain" description="Ribosomal protein L9" evidence="6">
    <location>
        <begin position="1"/>
        <end position="42"/>
    </location>
</feature>
<dbReference type="SUPFAM" id="SSF55658">
    <property type="entry name" value="L9 N-domain-like"/>
    <property type="match status" value="1"/>
</dbReference>
<dbReference type="EMBL" id="MHVG01000024">
    <property type="protein sequence ID" value="OHA89835.1"/>
    <property type="molecule type" value="Genomic_DNA"/>
</dbReference>
<name>A0A1G2SXW4_9BACT</name>
<dbReference type="GO" id="GO:1990904">
    <property type="term" value="C:ribonucleoprotein complex"/>
    <property type="evidence" value="ECO:0007669"/>
    <property type="project" value="UniProtKB-KW"/>
</dbReference>
<dbReference type="Pfam" id="PF01281">
    <property type="entry name" value="Ribosomal_L9_N"/>
    <property type="match status" value="1"/>
</dbReference>
<keyword evidence="5" id="KW-0175">Coiled coil</keyword>
<organism evidence="7 8">
    <name type="scientific">Candidatus Zambryskibacteria bacterium RIFCSPHIGHO2_01_FULL_44_22b</name>
    <dbReference type="NCBI Taxonomy" id="1802737"/>
    <lineage>
        <taxon>Bacteria</taxon>
        <taxon>Candidatus Zambryskiibacteriota</taxon>
    </lineage>
</organism>
<comment type="similarity">
    <text evidence="1">Belongs to the bacterial ribosomal protein bL9 family.</text>
</comment>
<reference evidence="7 8" key="1">
    <citation type="journal article" date="2016" name="Nat. Commun.">
        <title>Thousands of microbial genomes shed light on interconnected biogeochemical processes in an aquifer system.</title>
        <authorList>
            <person name="Anantharaman K."/>
            <person name="Brown C.T."/>
            <person name="Hug L.A."/>
            <person name="Sharon I."/>
            <person name="Castelle C.J."/>
            <person name="Probst A.J."/>
            <person name="Thomas B.C."/>
            <person name="Singh A."/>
            <person name="Wilkins M.J."/>
            <person name="Karaoz U."/>
            <person name="Brodie E.L."/>
            <person name="Williams K.H."/>
            <person name="Hubbard S.S."/>
            <person name="Banfield J.F."/>
        </authorList>
    </citation>
    <scope>NUCLEOTIDE SEQUENCE [LARGE SCALE GENOMIC DNA]</scope>
</reference>
<dbReference type="InterPro" id="IPR000244">
    <property type="entry name" value="Ribosomal_bL9"/>
</dbReference>
<protein>
    <recommendedName>
        <fullName evidence="4">Large ribosomal subunit protein bL9</fullName>
    </recommendedName>
</protein>
<dbReference type="InterPro" id="IPR020070">
    <property type="entry name" value="Ribosomal_bL9_N"/>
</dbReference>
<evidence type="ECO:0000259" key="6">
    <source>
        <dbReference type="Pfam" id="PF01281"/>
    </source>
</evidence>
<proteinExistence type="inferred from homology"/>
<sequence length="92" mass="10651">MKIILLQDVKGVGKRFEEKNVSDGYATNFLLPKNLAVIADNAGKARAENLKKQAETRKQIEDKEIQEKENKRLEKHLELEKFREEARKEPSS</sequence>
<evidence type="ECO:0000256" key="1">
    <source>
        <dbReference type="ARBA" id="ARBA00010605"/>
    </source>
</evidence>
<dbReference type="STRING" id="1802737.A2832_00915"/>
<evidence type="ECO:0000256" key="2">
    <source>
        <dbReference type="ARBA" id="ARBA00022980"/>
    </source>
</evidence>
<dbReference type="GO" id="GO:0006412">
    <property type="term" value="P:translation"/>
    <property type="evidence" value="ECO:0007669"/>
    <property type="project" value="InterPro"/>
</dbReference>
<dbReference type="InterPro" id="IPR036935">
    <property type="entry name" value="Ribosomal_bL9_N_sf"/>
</dbReference>